<reference evidence="1 2" key="1">
    <citation type="submission" date="2020-08" db="EMBL/GenBank/DDBJ databases">
        <title>Genomic Encyclopedia of Type Strains, Phase IV (KMG-IV): sequencing the most valuable type-strain genomes for metagenomic binning, comparative biology and taxonomic classification.</title>
        <authorList>
            <person name="Goeker M."/>
        </authorList>
    </citation>
    <scope>NUCLEOTIDE SEQUENCE [LARGE SCALE GENOMIC DNA]</scope>
    <source>
        <strain evidence="1 2">DSM 17328</strain>
    </source>
</reference>
<evidence type="ECO:0000313" key="2">
    <source>
        <dbReference type="Proteomes" id="UP000566324"/>
    </source>
</evidence>
<name>A0A7W7AYN2_9SPHN</name>
<sequence length="71" mass="8199">MAAISHVFTLALVARMLSESEDRLWELTDQMEPEDGVLWVHDIDERETMAFTHFGIETLKELIADQPRPES</sequence>
<keyword evidence="2" id="KW-1185">Reference proteome</keyword>
<dbReference type="RefSeq" id="WP_184064247.1">
    <property type="nucleotide sequence ID" value="NZ_JACHNZ010000002.1"/>
</dbReference>
<evidence type="ECO:0000313" key="1">
    <source>
        <dbReference type="EMBL" id="MBB4630777.1"/>
    </source>
</evidence>
<gene>
    <name evidence="1" type="ORF">GGQ98_000380</name>
</gene>
<proteinExistence type="predicted"/>
<accession>A0A7W7AYN2</accession>
<protein>
    <submittedName>
        <fullName evidence="1">Uncharacterized protein</fullName>
    </submittedName>
</protein>
<comment type="caution">
    <text evidence="1">The sequence shown here is derived from an EMBL/GenBank/DDBJ whole genome shotgun (WGS) entry which is preliminary data.</text>
</comment>
<dbReference type="EMBL" id="JACHNZ010000002">
    <property type="protein sequence ID" value="MBB4630777.1"/>
    <property type="molecule type" value="Genomic_DNA"/>
</dbReference>
<dbReference type="Proteomes" id="UP000566324">
    <property type="component" value="Unassembled WGS sequence"/>
</dbReference>
<dbReference type="AlphaFoldDB" id="A0A7W7AYN2"/>
<organism evidence="1 2">
    <name type="scientific">Sphingosinicella soli</name>
    <dbReference type="NCBI Taxonomy" id="333708"/>
    <lineage>
        <taxon>Bacteria</taxon>
        <taxon>Pseudomonadati</taxon>
        <taxon>Pseudomonadota</taxon>
        <taxon>Alphaproteobacteria</taxon>
        <taxon>Sphingomonadales</taxon>
        <taxon>Sphingosinicellaceae</taxon>
        <taxon>Sphingosinicella</taxon>
    </lineage>
</organism>